<dbReference type="Pfam" id="PF13188">
    <property type="entry name" value="PAS_8"/>
    <property type="match status" value="1"/>
</dbReference>
<evidence type="ECO:0000313" key="12">
    <source>
        <dbReference type="EMBL" id="EMS78002.1"/>
    </source>
</evidence>
<dbReference type="PANTHER" id="PTHR43304:SF1">
    <property type="entry name" value="PAC DOMAIN-CONTAINING PROTEIN"/>
    <property type="match status" value="1"/>
</dbReference>
<dbReference type="Gene3D" id="3.40.50.2300">
    <property type="match status" value="1"/>
</dbReference>
<evidence type="ECO:0000259" key="9">
    <source>
        <dbReference type="PROSITE" id="PS50110"/>
    </source>
</evidence>
<proteinExistence type="predicted"/>
<dbReference type="OrthoDB" id="5409660at2"/>
<evidence type="ECO:0000259" key="10">
    <source>
        <dbReference type="PROSITE" id="PS50112"/>
    </source>
</evidence>
<dbReference type="InterPro" id="IPR036097">
    <property type="entry name" value="HisK_dim/P_sf"/>
</dbReference>
<keyword evidence="5 12" id="KW-0418">Kinase</keyword>
<dbReference type="GO" id="GO:0006355">
    <property type="term" value="P:regulation of DNA-templated transcription"/>
    <property type="evidence" value="ECO:0007669"/>
    <property type="project" value="InterPro"/>
</dbReference>
<dbReference type="PROSITE" id="PS50110">
    <property type="entry name" value="RESPONSE_REGULATORY"/>
    <property type="match status" value="1"/>
</dbReference>
<dbReference type="SMART" id="SM00448">
    <property type="entry name" value="REC"/>
    <property type="match status" value="1"/>
</dbReference>
<evidence type="ECO:0000256" key="2">
    <source>
        <dbReference type="ARBA" id="ARBA00012438"/>
    </source>
</evidence>
<evidence type="ECO:0000256" key="3">
    <source>
        <dbReference type="ARBA" id="ARBA00022553"/>
    </source>
</evidence>
<dbReference type="SUPFAM" id="SSF55785">
    <property type="entry name" value="PYP-like sensor domain (PAS domain)"/>
    <property type="match status" value="7"/>
</dbReference>
<comment type="catalytic activity">
    <reaction evidence="1">
        <text>ATP + protein L-histidine = ADP + protein N-phospho-L-histidine.</text>
        <dbReference type="EC" id="2.7.13.3"/>
    </reaction>
</comment>
<dbReference type="Gene3D" id="1.10.287.130">
    <property type="match status" value="1"/>
</dbReference>
<dbReference type="Pfam" id="PF10114">
    <property type="entry name" value="PocR"/>
    <property type="match status" value="1"/>
</dbReference>
<dbReference type="Pfam" id="PF02518">
    <property type="entry name" value="HATPase_c"/>
    <property type="match status" value="1"/>
</dbReference>
<dbReference type="InterPro" id="IPR036890">
    <property type="entry name" value="HATPase_C_sf"/>
</dbReference>
<dbReference type="SUPFAM" id="SSF47384">
    <property type="entry name" value="Homodimeric domain of signal transducing histidine kinase"/>
    <property type="match status" value="1"/>
</dbReference>
<dbReference type="Proteomes" id="UP000014216">
    <property type="component" value="Unassembled WGS sequence"/>
</dbReference>
<dbReference type="Pfam" id="PF08447">
    <property type="entry name" value="PAS_3"/>
    <property type="match status" value="2"/>
</dbReference>
<evidence type="ECO:0000256" key="1">
    <source>
        <dbReference type="ARBA" id="ARBA00000085"/>
    </source>
</evidence>
<dbReference type="EMBL" id="APJX01000011">
    <property type="protein sequence ID" value="EMS78002.1"/>
    <property type="molecule type" value="Genomic_DNA"/>
</dbReference>
<dbReference type="InterPro" id="IPR018771">
    <property type="entry name" value="PocR_dom"/>
</dbReference>
<feature type="domain" description="Histidine kinase" evidence="8">
    <location>
        <begin position="1091"/>
        <end position="1314"/>
    </location>
</feature>
<dbReference type="SMART" id="SM00086">
    <property type="entry name" value="PAC"/>
    <property type="match status" value="5"/>
</dbReference>
<dbReference type="InterPro" id="IPR000700">
    <property type="entry name" value="PAS-assoc_C"/>
</dbReference>
<feature type="domain" description="Response regulatory" evidence="9">
    <location>
        <begin position="1335"/>
        <end position="1451"/>
    </location>
</feature>
<feature type="domain" description="PAC" evidence="11">
    <location>
        <begin position="896"/>
        <end position="945"/>
    </location>
</feature>
<gene>
    <name evidence="12" type="ORF">Dpo_11c01440</name>
</gene>
<dbReference type="Gene3D" id="3.30.450.20">
    <property type="entry name" value="PAS domain"/>
    <property type="match status" value="7"/>
</dbReference>
<dbReference type="PROSITE" id="PS50113">
    <property type="entry name" value="PAC"/>
    <property type="match status" value="5"/>
</dbReference>
<dbReference type="PROSITE" id="PS50109">
    <property type="entry name" value="HIS_KIN"/>
    <property type="match status" value="1"/>
</dbReference>
<feature type="domain" description="PAS" evidence="10">
    <location>
        <begin position="816"/>
        <end position="874"/>
    </location>
</feature>
<dbReference type="InterPro" id="IPR005467">
    <property type="entry name" value="His_kinase_dom"/>
</dbReference>
<dbReference type="InterPro" id="IPR011006">
    <property type="entry name" value="CheY-like_superfamily"/>
</dbReference>
<keyword evidence="7" id="KW-0175">Coiled coil</keyword>
<feature type="domain" description="PAC" evidence="11">
    <location>
        <begin position="381"/>
        <end position="433"/>
    </location>
</feature>
<dbReference type="SMART" id="SM00387">
    <property type="entry name" value="HATPase_c"/>
    <property type="match status" value="1"/>
</dbReference>
<dbReference type="InterPro" id="IPR013655">
    <property type="entry name" value="PAS_fold_3"/>
</dbReference>
<evidence type="ECO:0000259" key="11">
    <source>
        <dbReference type="PROSITE" id="PS50113"/>
    </source>
</evidence>
<feature type="domain" description="PAC" evidence="11">
    <location>
        <begin position="635"/>
        <end position="686"/>
    </location>
</feature>
<evidence type="ECO:0000313" key="13">
    <source>
        <dbReference type="Proteomes" id="UP000014216"/>
    </source>
</evidence>
<feature type="domain" description="PAC" evidence="11">
    <location>
        <begin position="507"/>
        <end position="560"/>
    </location>
</feature>
<keyword evidence="4 12" id="KW-0808">Transferase</keyword>
<dbReference type="SUPFAM" id="SSF55874">
    <property type="entry name" value="ATPase domain of HSP90 chaperone/DNA topoisomerase II/histidine kinase"/>
    <property type="match status" value="1"/>
</dbReference>
<feature type="coiled-coil region" evidence="7">
    <location>
        <begin position="1055"/>
        <end position="1082"/>
    </location>
</feature>
<dbReference type="Pfam" id="PF00989">
    <property type="entry name" value="PAS"/>
    <property type="match status" value="1"/>
</dbReference>
<evidence type="ECO:0000256" key="4">
    <source>
        <dbReference type="ARBA" id="ARBA00022679"/>
    </source>
</evidence>
<dbReference type="NCBIfam" id="TIGR00229">
    <property type="entry name" value="sensory_box"/>
    <property type="match status" value="4"/>
</dbReference>
<dbReference type="SMART" id="SM00091">
    <property type="entry name" value="PAS"/>
    <property type="match status" value="6"/>
</dbReference>
<feature type="modified residue" description="4-aspartylphosphate" evidence="6">
    <location>
        <position position="1386"/>
    </location>
</feature>
<dbReference type="InterPro" id="IPR052162">
    <property type="entry name" value="Sensor_kinase/Photoreceptor"/>
</dbReference>
<protein>
    <recommendedName>
        <fullName evidence="2">histidine kinase</fullName>
        <ecNumber evidence="2">2.7.13.3</ecNumber>
    </recommendedName>
</protein>
<evidence type="ECO:0000256" key="5">
    <source>
        <dbReference type="ARBA" id="ARBA00022777"/>
    </source>
</evidence>
<dbReference type="InterPro" id="IPR003594">
    <property type="entry name" value="HATPase_dom"/>
</dbReference>
<evidence type="ECO:0000256" key="7">
    <source>
        <dbReference type="SAM" id="Coils"/>
    </source>
</evidence>
<dbReference type="Gene3D" id="6.10.250.490">
    <property type="match status" value="1"/>
</dbReference>
<dbReference type="PRINTS" id="PR00344">
    <property type="entry name" value="BCTRLSENSOR"/>
</dbReference>
<dbReference type="InterPro" id="IPR001610">
    <property type="entry name" value="PAC"/>
</dbReference>
<dbReference type="InterPro" id="IPR000014">
    <property type="entry name" value="PAS"/>
</dbReference>
<sequence>MKYRLQDLIDIEHFQNLQDRLNKIYSFPSSIIDKDGNILTATAWQDVCAKFHRKNKETEQLCIKSDQYISDHIHEAKPSISYRCPHGLMDNATPIIIDGIHYGNFFTGQFFLEKPDLKFFKTQAQKYGFDEDAYIAAVKKVPIWTREQLENYLYFIKGLIAVISESGMKRLKEIEQRKQIQKSEKRYRSILKAAIDGYWLTDTNGRLLEVNDAYCSMSGYNEDELLNMQISELEFVETPEIVAEHMQAVVMKGSDRFETKHRRKDGTVFDVEVSIQFRPEDGGQCVCFLRDIADRKRTEKALKESEERYNLAMDASRDGVYEWDLETRKIYYSPGWKRMLGYEPDELPDDFSVWEKLTKPEDVEKSWQMMKELIEGKRDRFELEFEMRHKNGHWVHILSRLNIYKDATGEWVRVVGTHVDITDRIEQREALRLSESRYRKAQELGKVGNWEYNLKTAEFWSSDEIKKIFGFDPNLISFSTEDMESCIIERERVRQAMVDLIENGKPYHLEYDIIAKNTGKRKTIVSIAEIETDEALNPVKISGVIHDITERKQANENLKKSDARHGKMLANIGDVIVIIDQNGINRYKSPNIEKLFGWKPEEVVGESTWDNVHPDDIEPTRKFFEKMMHKPDVIGTMECRYRCKDGSYKWIEFTGINLFHDPDIQGLLGNYQDITERKQAEKRLIKNEALFRGLFDNMTSGSAVYEVTNDGSKGTDYIIREFNRKSLEMEGKNLEEVKGRSLFDLRPNIDEYGLIPVMKKVWETGISEYFPTKIYQDEKFSNYYENHIFRLPSGQVVTIYNDVTDQKNQEKDLQESEKKYRVLFDTFPLGITVSDQFGNIVESNAVSEKLLGLLKTEHETRTIDEPTWRIIRPDGTPMPAAEYASVRALKEKRQIENVEMGIVKADNEITWINVSAAPLHLEKYGVVVTYGDITERKRMEDALRESEEKIQALFSAMTEMVVVHELMFDENGMPCNYRILDCNQAFTSITGIKKETAVGKTATQVYNTDSAPYLDVFAKVALSGEPAEFVTYYASMDKHFLVSVVSPRKNFFATITSDITEIRRAEAEREKLQTQLSQAHKMESVGRLAGGVAHDFNNMLGVILGHTELALLQADENHDLYSDLIEIQKAAKRSANTTKQLLAFARKDIISPRQLDLNDIVESMLNMLRRLIGEDIDLVWRPSAHLWPVKMDPSQIDQILVNLCVNARDAIEGVGKLTIETGRHTFDTEYCNAHPGFNPGDFVLLAVSDNGRGMDKDTLDNLFEPFFTTKETGKGTGLGLATVYGIVQQNNGFINVYSELGKGTTFKIYLSRFLADENFDKAVPEKKAAAGGTETILLVEDEPSILRMTRMMLERKGYSVLSASSPLEAVEKATNHSGTIELLMTDVVMPEMNGRDLAGKITDLYPDIQFLFMSGYTANVIAHHGVLDDGVAFIQKPFSMADMTEKVREVLDMARDKN</sequence>
<dbReference type="InterPro" id="IPR003661">
    <property type="entry name" value="HisK_dim/P_dom"/>
</dbReference>
<dbReference type="SUPFAM" id="SSF52172">
    <property type="entry name" value="CheY-like"/>
    <property type="match status" value="1"/>
</dbReference>
<dbReference type="RefSeq" id="WP_006968155.1">
    <property type="nucleotide sequence ID" value="NZ_APJX01000011.1"/>
</dbReference>
<feature type="domain" description="PAS" evidence="10">
    <location>
        <begin position="183"/>
        <end position="253"/>
    </location>
</feature>
<accession>S0G1D5</accession>
<dbReference type="PANTHER" id="PTHR43304">
    <property type="entry name" value="PHYTOCHROME-LIKE PROTEIN CPH1"/>
    <property type="match status" value="1"/>
</dbReference>
<evidence type="ECO:0000256" key="6">
    <source>
        <dbReference type="PROSITE-ProRule" id="PRU00169"/>
    </source>
</evidence>
<dbReference type="InterPro" id="IPR035965">
    <property type="entry name" value="PAS-like_dom_sf"/>
</dbReference>
<dbReference type="InterPro" id="IPR001789">
    <property type="entry name" value="Sig_transdc_resp-reg_receiver"/>
</dbReference>
<dbReference type="Gene3D" id="2.10.70.100">
    <property type="match status" value="1"/>
</dbReference>
<dbReference type="InterPro" id="IPR013767">
    <property type="entry name" value="PAS_fold"/>
</dbReference>
<dbReference type="PATRIC" id="fig|1286635.3.peg.4172"/>
<dbReference type="PROSITE" id="PS50112">
    <property type="entry name" value="PAS"/>
    <property type="match status" value="5"/>
</dbReference>
<evidence type="ECO:0000259" key="8">
    <source>
        <dbReference type="PROSITE" id="PS50109"/>
    </source>
</evidence>
<dbReference type="CDD" id="cd00082">
    <property type="entry name" value="HisKA"/>
    <property type="match status" value="1"/>
</dbReference>
<feature type="domain" description="PAS" evidence="10">
    <location>
        <begin position="305"/>
        <end position="377"/>
    </location>
</feature>
<feature type="domain" description="PAS" evidence="10">
    <location>
        <begin position="561"/>
        <end position="631"/>
    </location>
</feature>
<dbReference type="InterPro" id="IPR004358">
    <property type="entry name" value="Sig_transdc_His_kin-like_C"/>
</dbReference>
<keyword evidence="3 6" id="KW-0597">Phosphoprotein</keyword>
<dbReference type="Pfam" id="PF00072">
    <property type="entry name" value="Response_reg"/>
    <property type="match status" value="1"/>
</dbReference>
<dbReference type="GO" id="GO:0000155">
    <property type="term" value="F:phosphorelay sensor kinase activity"/>
    <property type="evidence" value="ECO:0007669"/>
    <property type="project" value="InterPro"/>
</dbReference>
<comment type="caution">
    <text evidence="12">The sequence shown here is derived from an EMBL/GenBank/DDBJ whole genome shotgun (WGS) entry which is preliminary data.</text>
</comment>
<keyword evidence="13" id="KW-1185">Reference proteome</keyword>
<feature type="domain" description="PAC" evidence="11">
    <location>
        <begin position="255"/>
        <end position="304"/>
    </location>
</feature>
<dbReference type="Gene3D" id="3.30.565.10">
    <property type="entry name" value="Histidine kinase-like ATPase, C-terminal domain"/>
    <property type="match status" value="1"/>
</dbReference>
<dbReference type="CDD" id="cd00130">
    <property type="entry name" value="PAS"/>
    <property type="match status" value="4"/>
</dbReference>
<feature type="domain" description="PAS" evidence="10">
    <location>
        <begin position="966"/>
        <end position="1025"/>
    </location>
</feature>
<name>S0G1D5_9BACT</name>
<dbReference type="Pfam" id="PF13426">
    <property type="entry name" value="PAS_9"/>
    <property type="match status" value="1"/>
</dbReference>
<reference evidence="12 13" key="1">
    <citation type="journal article" date="2013" name="Genome Announc.">
        <title>Draft Genome Sequence of Desulfotignum phosphitoxidans DSM 13687 Strain FiPS-3.</title>
        <authorList>
            <person name="Poehlein A."/>
            <person name="Daniel R."/>
            <person name="Simeonova D.D."/>
        </authorList>
    </citation>
    <scope>NUCLEOTIDE SEQUENCE [LARGE SCALE GENOMIC DNA]</scope>
    <source>
        <strain evidence="12 13">DSM 13687</strain>
    </source>
</reference>
<organism evidence="12 13">
    <name type="scientific">Desulfotignum phosphitoxidans DSM 13687</name>
    <dbReference type="NCBI Taxonomy" id="1286635"/>
    <lineage>
        <taxon>Bacteria</taxon>
        <taxon>Pseudomonadati</taxon>
        <taxon>Thermodesulfobacteriota</taxon>
        <taxon>Desulfobacteria</taxon>
        <taxon>Desulfobacterales</taxon>
        <taxon>Desulfobacteraceae</taxon>
        <taxon>Desulfotignum</taxon>
    </lineage>
</organism>
<dbReference type="EC" id="2.7.13.3" evidence="2"/>